<evidence type="ECO:0000313" key="1">
    <source>
        <dbReference type="EMBL" id="KAH6679968.1"/>
    </source>
</evidence>
<gene>
    <name evidence="1" type="ORF">F5X68DRAFT_263664</name>
</gene>
<evidence type="ECO:0000313" key="2">
    <source>
        <dbReference type="Proteomes" id="UP000770015"/>
    </source>
</evidence>
<dbReference type="AlphaFoldDB" id="A0A9P8V7T1"/>
<sequence length="263" mass="29805">MEAIDIYTPDPALIPRASDASKRLFWTLNGPLESSIQVSPSPYYEPEAVMEAYCRPATDDGPASWHPVSEENLFTMAHQTVKVRIENFAGYEQLWSDLNWEDSGAKWAALARDDPDFDPYDHDPDLGIPICPINVDDHILTVTTTEDYLTIHEYVSAVHPWLMSIREIIVEALWYTNGRGTSWTSESKLVVARGAGSIHVGGEKDWRRSHRKPYVPFIGPMQPRPPVEERMMAMARERIRVLEEAKARERETQGADTEAPGLE</sequence>
<dbReference type="OrthoDB" id="3944545at2759"/>
<proteinExistence type="predicted"/>
<accession>A0A9P8V7T1</accession>
<name>A0A9P8V7T1_9PEZI</name>
<reference evidence="1" key="1">
    <citation type="journal article" date="2021" name="Nat. Commun.">
        <title>Genetic determinants of endophytism in the Arabidopsis root mycobiome.</title>
        <authorList>
            <person name="Mesny F."/>
            <person name="Miyauchi S."/>
            <person name="Thiergart T."/>
            <person name="Pickel B."/>
            <person name="Atanasova L."/>
            <person name="Karlsson M."/>
            <person name="Huettel B."/>
            <person name="Barry K.W."/>
            <person name="Haridas S."/>
            <person name="Chen C."/>
            <person name="Bauer D."/>
            <person name="Andreopoulos W."/>
            <person name="Pangilinan J."/>
            <person name="LaButti K."/>
            <person name="Riley R."/>
            <person name="Lipzen A."/>
            <person name="Clum A."/>
            <person name="Drula E."/>
            <person name="Henrissat B."/>
            <person name="Kohler A."/>
            <person name="Grigoriev I.V."/>
            <person name="Martin F.M."/>
            <person name="Hacquard S."/>
        </authorList>
    </citation>
    <scope>NUCLEOTIDE SEQUENCE</scope>
    <source>
        <strain evidence="1">MPI-SDFR-AT-0117</strain>
    </source>
</reference>
<organism evidence="1 2">
    <name type="scientific">Plectosphaerella plurivora</name>
    <dbReference type="NCBI Taxonomy" id="936078"/>
    <lineage>
        <taxon>Eukaryota</taxon>
        <taxon>Fungi</taxon>
        <taxon>Dikarya</taxon>
        <taxon>Ascomycota</taxon>
        <taxon>Pezizomycotina</taxon>
        <taxon>Sordariomycetes</taxon>
        <taxon>Hypocreomycetidae</taxon>
        <taxon>Glomerellales</taxon>
        <taxon>Plectosphaerellaceae</taxon>
        <taxon>Plectosphaerella</taxon>
    </lineage>
</organism>
<keyword evidence="2" id="KW-1185">Reference proteome</keyword>
<comment type="caution">
    <text evidence="1">The sequence shown here is derived from an EMBL/GenBank/DDBJ whole genome shotgun (WGS) entry which is preliminary data.</text>
</comment>
<protein>
    <submittedName>
        <fullName evidence="1">Uncharacterized protein</fullName>
    </submittedName>
</protein>
<dbReference type="Proteomes" id="UP000770015">
    <property type="component" value="Unassembled WGS sequence"/>
</dbReference>
<dbReference type="EMBL" id="JAGSXJ010000020">
    <property type="protein sequence ID" value="KAH6679968.1"/>
    <property type="molecule type" value="Genomic_DNA"/>
</dbReference>